<comment type="caution">
    <text evidence="1">The sequence shown here is derived from an EMBL/GenBank/DDBJ whole genome shotgun (WGS) entry which is preliminary data.</text>
</comment>
<protein>
    <submittedName>
        <fullName evidence="1">Type III secretion sytem protein</fullName>
    </submittedName>
</protein>
<dbReference type="AlphaFoldDB" id="A0A1B7JTY9"/>
<name>A0A1B7JTY9_9GAMM</name>
<dbReference type="PATRIC" id="fig|1354272.4.peg.2347"/>
<organism evidence="1 2">
    <name type="scientific">Providencia heimbachae ATCC 35613</name>
    <dbReference type="NCBI Taxonomy" id="1354272"/>
    <lineage>
        <taxon>Bacteria</taxon>
        <taxon>Pseudomonadati</taxon>
        <taxon>Pseudomonadota</taxon>
        <taxon>Gammaproteobacteria</taxon>
        <taxon>Enterobacterales</taxon>
        <taxon>Morganellaceae</taxon>
        <taxon>Providencia</taxon>
    </lineage>
</organism>
<dbReference type="PRINTS" id="PR01305">
    <property type="entry name" value="SSPAKPROTEIN"/>
</dbReference>
<dbReference type="Pfam" id="PF03519">
    <property type="entry name" value="Invas_SpaK"/>
    <property type="match status" value="1"/>
</dbReference>
<dbReference type="Proteomes" id="UP000078224">
    <property type="component" value="Unassembled WGS sequence"/>
</dbReference>
<evidence type="ECO:0000313" key="1">
    <source>
        <dbReference type="EMBL" id="OAT51373.1"/>
    </source>
</evidence>
<dbReference type="InterPro" id="IPR003065">
    <property type="entry name" value="Invas_SpaK"/>
</dbReference>
<sequence>MMKYKFVEKLNEFLNSMGRSDLVNSQLDCHSNIQLEMNDSPAINIDLSTDDIIIWCHLTDCNYSLLDSVSSTLLKTMLTYSPRNFQPGQPAINIVDDTFVVSAVLKEISLNDMQLFADSFDEFFERANELRNQLSA</sequence>
<gene>
    <name evidence="1" type="ORF">M998_2310</name>
</gene>
<dbReference type="EMBL" id="LXEW01000032">
    <property type="protein sequence ID" value="OAT51373.1"/>
    <property type="molecule type" value="Genomic_DNA"/>
</dbReference>
<dbReference type="SUPFAM" id="SSF69635">
    <property type="entry name" value="Type III secretory system chaperone-like"/>
    <property type="match status" value="1"/>
</dbReference>
<dbReference type="Gene3D" id="3.30.1460.10">
    <property type="match status" value="1"/>
</dbReference>
<accession>A0A1B7JTY9</accession>
<keyword evidence="2" id="KW-1185">Reference proteome</keyword>
<proteinExistence type="predicted"/>
<evidence type="ECO:0000313" key="2">
    <source>
        <dbReference type="Proteomes" id="UP000078224"/>
    </source>
</evidence>
<reference evidence="1 2" key="1">
    <citation type="submission" date="2016-04" db="EMBL/GenBank/DDBJ databases">
        <title>ATOL: Assembling a taxonomically balanced genome-scale reconstruction of the evolutionary history of the Enterobacteriaceae.</title>
        <authorList>
            <person name="Plunkett G.III."/>
            <person name="Neeno-Eckwall E.C."/>
            <person name="Glasner J.D."/>
            <person name="Perna N.T."/>
        </authorList>
    </citation>
    <scope>NUCLEOTIDE SEQUENCE [LARGE SCALE GENOMIC DNA]</scope>
    <source>
        <strain evidence="1 2">ATCC 35613</strain>
    </source>
</reference>